<comment type="catalytic activity">
    <reaction evidence="1">
        <text>S-ubiquitinyl-[E2 ubiquitin-conjugating enzyme]-L-cysteine + [acceptor protein]-L-lysine = [E2 ubiquitin-conjugating enzyme]-L-cysteine + N(6)-ubiquitinyl-[acceptor protein]-L-lysine.</text>
        <dbReference type="EC" id="2.3.2.27"/>
    </reaction>
</comment>
<keyword evidence="6" id="KW-0833">Ubl conjugation pathway</keyword>
<organism evidence="8 9">
    <name type="scientific">Pseudomonas trivialis</name>
    <dbReference type="NCBI Taxonomy" id="200450"/>
    <lineage>
        <taxon>Bacteria</taxon>
        <taxon>Pseudomonadati</taxon>
        <taxon>Pseudomonadota</taxon>
        <taxon>Gammaproteobacteria</taxon>
        <taxon>Pseudomonadales</taxon>
        <taxon>Pseudomonadaceae</taxon>
        <taxon>Pseudomonas</taxon>
    </lineage>
</organism>
<dbReference type="InterPro" id="IPR050216">
    <property type="entry name" value="LRR_domain-containing"/>
</dbReference>
<keyword evidence="3" id="KW-0433">Leucine-rich repeat</keyword>
<evidence type="ECO:0000256" key="5">
    <source>
        <dbReference type="ARBA" id="ARBA00023026"/>
    </source>
</evidence>
<dbReference type="Gene3D" id="3.80.10.10">
    <property type="entry name" value="Ribonuclease Inhibitor"/>
    <property type="match status" value="1"/>
</dbReference>
<keyword evidence="6" id="KW-0808">Transferase</keyword>
<dbReference type="InterPro" id="IPR046673">
    <property type="entry name" value="ToxA_N"/>
</dbReference>
<dbReference type="PATRIC" id="fig|200450.3.peg.2728"/>
<keyword evidence="6" id="KW-0832">Ubl conjugation</keyword>
<dbReference type="Pfam" id="PF13855">
    <property type="entry name" value="LRR_8"/>
    <property type="match status" value="1"/>
</dbReference>
<accession>A0A0H5ART4</accession>
<dbReference type="PANTHER" id="PTHR48051">
    <property type="match status" value="1"/>
</dbReference>
<dbReference type="GO" id="GO:0005737">
    <property type="term" value="C:cytoplasm"/>
    <property type="evidence" value="ECO:0007669"/>
    <property type="project" value="TreeGrafter"/>
</dbReference>
<dbReference type="InterPro" id="IPR032675">
    <property type="entry name" value="LRR_dom_sf"/>
</dbReference>
<dbReference type="SUPFAM" id="SSF52058">
    <property type="entry name" value="L domain-like"/>
    <property type="match status" value="1"/>
</dbReference>
<dbReference type="OrthoDB" id="1467561at2"/>
<evidence type="ECO:0000256" key="1">
    <source>
        <dbReference type="ARBA" id="ARBA00000900"/>
    </source>
</evidence>
<evidence type="ECO:0000259" key="7">
    <source>
        <dbReference type="PROSITE" id="PS52053"/>
    </source>
</evidence>
<evidence type="ECO:0000313" key="9">
    <source>
        <dbReference type="Proteomes" id="UP000036608"/>
    </source>
</evidence>
<reference evidence="9" key="2">
    <citation type="submission" date="2015-05" db="EMBL/GenBank/DDBJ databases">
        <authorList>
            <person name="Swarnkar M.K."/>
            <person name="Vyas P."/>
            <person name="Rahi P."/>
            <person name="Thakur R."/>
            <person name="Thakur N."/>
            <person name="Singh A.K."/>
            <person name="Gulati A."/>
        </authorList>
    </citation>
    <scope>NUCLEOTIDE SEQUENCE [LARGE SCALE GENOMIC DNA]</scope>
    <source>
        <strain evidence="9">745</strain>
    </source>
</reference>
<comment type="similarity">
    <text evidence="6">Belongs to the LRR-containing bacterial E3 ligase family.</text>
</comment>
<dbReference type="RefSeq" id="WP_049710601.1">
    <property type="nucleotide sequence ID" value="NZ_CP011507.1"/>
</dbReference>
<dbReference type="KEGG" id="ptv:AA957_13220"/>
<proteinExistence type="inferred from homology"/>
<gene>
    <name evidence="8" type="ORF">AA957_13220</name>
</gene>
<comment type="PTM">
    <text evidence="6">Ubiquitinated in the presence of host E1 ubiquitin-activating enzyme, E2 ubiquitin-conjugating enzyme and ubiquitin.</text>
</comment>
<dbReference type="InterPro" id="IPR001611">
    <property type="entry name" value="Leu-rich_rpt"/>
</dbReference>
<evidence type="ECO:0000313" key="8">
    <source>
        <dbReference type="EMBL" id="AKS07032.1"/>
    </source>
</evidence>
<evidence type="ECO:0000256" key="2">
    <source>
        <dbReference type="ARBA" id="ARBA00012483"/>
    </source>
</evidence>
<sequence>MPATPTSRLLPITEHTPTHFDLVKQQLPGWLLETSQHRFDALKQHQPDIADLHRNAPAPAQRLPFKQALGSHWSTQNAVDKKLAKLTDISAFAEPLLKDALRDYGMIDVQHTSIRLYAPAKLPWWAINVRPGVTSRTTTLLEAALHNFSASETFASHAFLSPEDARGQREVLTFSHTVTGQTLTAETFKTLCRHLDIGARYLQHIKTQLGFDNAALASELRLNVIDNLKAGLNSAAHLALARNDIAEDSYALIQNLLQRDGPLQLGGQTLDLYTLNLLDTRLTGILVIAPPRTDAGTSRILVYIPEDPAQPLKEYASSQAFIKELTGQLRDRTPATSSSRPSYQQFFSQFVAHEQRGRFFYELNNLLSTVRWHPRARGDSRPNWRPDPVETPNLRFTTLAMRDDTPNRISDPQQNNLWHYLYRVKLNKLVNDAREIAISTAYADRMARWAWWDNLEKMLSDILNAALQVVTPFIPFVGELMLAYTAYQLLENTFEGIVDWAEGLQKEGWEHLLSVAEIALQTALFQAGPEIAEIAKVKLSSFVDRLQPVKISSGETRLWNPDLTPYQHRNLRLPADQAPGENGLHHHQGKQIAHVENSRYEVRQDPITQTFHLAHPKRANAYQPPVALNGSGACVFQGEQPRAWSNTRLLRRLGPQTHGLSASELEQVRLISGVDFGSLRHMYVNNEPTPALLADTLKRLNNERQISQSAEKIRAGQSLDPSSDWFEQMVTELDGWPKEKALLVYPQSDLSGVPRRYGNATAQGQDVLSLSIAEVMSGTLSEKVVAFLDESQLARLLGEVLPEAERAQTLRERLAAYVDAQNGTLAQSLYARQETSSDPHVQLLRNQYPELPLSIAQRLVSHTRRRHLRVMEEQNRLPLDVKNQARELNFEAASARMFEQIYQGKSPSADTENLVLNTLRIHSDELANLRIQVRERTPTGDVRNQVGAQDAANLRILVRNRMGQYRVFDAQGKLIHGATDFYSAVFQALSADRRAFIDGDQLRSWLIKTTTAPAERRLTLTEPPIRARAERETLILLGGGNAASTLRGVEIQVRPVTLQGRIKHWLPEMSEQGVKHFAQLAETAEGLSQLEQVETEGQALESAMEAYISSPTQGEKGSRLETVTRTFRKQFADQLKKAWREGYTQLHDTNAPQDSVIKLDLSEVIWPDDLPALPIDLGRVRHLNLSECDFSTEHADFLRHFPNLRVLDLSDNSMDRLPAAVAQMRSLRGINLSNNQIVLDDAAIAHLRDLTSLRAIYLSDNPLGQVPDISRMPDLEELDLDDTGISEWPAGLFEHDRDARFNLLLRGNPITTLPDVVMGGDEAFVIATARLDPSTLDAESRSLMDEYKRSVGIDPNRTYPPQGEVDFWIDDLDDDNKLKFKTIWDDLEDELDSQGFFEVIKKLEPPEFFEDSEDELRYAQNTPILTTQVRYMLESMHDDPALRVELFRMSSFPGLCPDAGSQIFVEMGVKVEIRGIQLYSKTRAEREEGLTRLARGHARLRLLNSVIRADIAHRTKPLDKGGLGLRFRHEVDANNVHGTLDEVGIYLAYQTRLTRRLKLPWTSDSMVYRRTADVPETSINDAYTAVQALSEGDELVDQMLKEPYWEPLLKELYPQDYAANDINVDQQLERFEDLDRDQKAFAQAQDLTEEQKALTRQSLKSTTEQLQIEDRVVPDQVMSQTRYDQVYNDLAARRNEWLREQTRLSLSRLDD</sequence>
<dbReference type="GO" id="GO:0061630">
    <property type="term" value="F:ubiquitin protein ligase activity"/>
    <property type="evidence" value="ECO:0007669"/>
    <property type="project" value="UniProtKB-EC"/>
</dbReference>
<name>A0A0H5ART4_9PSED</name>
<keyword evidence="5" id="KW-0843">Virulence</keyword>
<reference evidence="8 9" key="1">
    <citation type="journal article" date="2015" name="Genome Announc.">
        <title>Complete Genome Sequence of the Rhizobacterium Pseudomonas trivialis Strain IHBB745 with Multiple Plant Growth-Promoting Activities and Tolerance to Desiccation and Alkalinity.</title>
        <authorList>
            <person name="Gulati A."/>
            <person name="Swarnkar M.K."/>
            <person name="Vyas P."/>
            <person name="Rahi P."/>
            <person name="Thakur R."/>
            <person name="Thakur N."/>
            <person name="Singh A.K."/>
        </authorList>
    </citation>
    <scope>NUCLEOTIDE SEQUENCE [LARGE SCALE GENOMIC DNA]</scope>
    <source>
        <strain evidence="9">745</strain>
    </source>
</reference>
<dbReference type="PROSITE" id="PS51450">
    <property type="entry name" value="LRR"/>
    <property type="match status" value="1"/>
</dbReference>
<feature type="domain" description="NEL" evidence="7">
    <location>
        <begin position="1360"/>
        <end position="1711"/>
    </location>
</feature>
<evidence type="ECO:0000256" key="3">
    <source>
        <dbReference type="ARBA" id="ARBA00022614"/>
    </source>
</evidence>
<dbReference type="Pfam" id="PF14496">
    <property type="entry name" value="NEL"/>
    <property type="match status" value="1"/>
</dbReference>
<dbReference type="EC" id="2.3.2.27" evidence="2"/>
<dbReference type="Pfam" id="PF20178">
    <property type="entry name" value="ToxA_N"/>
    <property type="match status" value="1"/>
</dbReference>
<evidence type="ECO:0000256" key="6">
    <source>
        <dbReference type="PROSITE-ProRule" id="PRU01398"/>
    </source>
</evidence>
<protein>
    <recommendedName>
        <fullName evidence="2">RING-type E3 ubiquitin transferase</fullName>
        <ecNumber evidence="2">2.3.2.27</ecNumber>
    </recommendedName>
</protein>
<feature type="active site" description="Glycyl thioester intermediate" evidence="6">
    <location>
        <position position="1456"/>
    </location>
</feature>
<dbReference type="GO" id="GO:0005576">
    <property type="term" value="C:extracellular region"/>
    <property type="evidence" value="ECO:0007669"/>
    <property type="project" value="UniProtKB-UniRule"/>
</dbReference>
<evidence type="ECO:0000256" key="4">
    <source>
        <dbReference type="ARBA" id="ARBA00022737"/>
    </source>
</evidence>
<dbReference type="SMART" id="SM00369">
    <property type="entry name" value="LRR_TYP"/>
    <property type="match status" value="4"/>
</dbReference>
<keyword evidence="6" id="KW-0964">Secreted</keyword>
<dbReference type="Gene3D" id="1.20.58.360">
    <property type="entry name" value="Shigella T3SS effector IpaH defines"/>
    <property type="match status" value="1"/>
</dbReference>
<dbReference type="InterPro" id="IPR029487">
    <property type="entry name" value="NEL_dom"/>
</dbReference>
<keyword evidence="6" id="KW-1035">Host cytoplasm</keyword>
<dbReference type="EMBL" id="CP011507">
    <property type="protein sequence ID" value="AKS07032.1"/>
    <property type="molecule type" value="Genomic_DNA"/>
</dbReference>
<dbReference type="InterPro" id="IPR003591">
    <property type="entry name" value="Leu-rich_rpt_typical-subtyp"/>
</dbReference>
<dbReference type="PANTHER" id="PTHR48051:SF1">
    <property type="entry name" value="RAS SUPPRESSOR PROTEIN 1"/>
    <property type="match status" value="1"/>
</dbReference>
<dbReference type="GO" id="GO:0016567">
    <property type="term" value="P:protein ubiquitination"/>
    <property type="evidence" value="ECO:0007669"/>
    <property type="project" value="InterPro"/>
</dbReference>
<keyword evidence="4" id="KW-0677">Repeat</keyword>
<dbReference type="Proteomes" id="UP000036608">
    <property type="component" value="Chromosome"/>
</dbReference>
<dbReference type="PROSITE" id="PS52053">
    <property type="entry name" value="NEL"/>
    <property type="match status" value="1"/>
</dbReference>